<dbReference type="SUPFAM" id="SSF110391">
    <property type="entry name" value="GlpP-like"/>
    <property type="match status" value="1"/>
</dbReference>
<dbReference type="Proteomes" id="UP001164557">
    <property type="component" value="Chromosome"/>
</dbReference>
<dbReference type="OrthoDB" id="9799580at2"/>
<dbReference type="InterPro" id="IPR006699">
    <property type="entry name" value="GlpP"/>
</dbReference>
<evidence type="ECO:0000256" key="1">
    <source>
        <dbReference type="PIRNR" id="PIRNR016897"/>
    </source>
</evidence>
<dbReference type="EMBL" id="CP084389">
    <property type="protein sequence ID" value="UZX29947.1"/>
    <property type="molecule type" value="Genomic_DNA"/>
</dbReference>
<gene>
    <name evidence="2" type="ORF">LDX53_01535</name>
</gene>
<comment type="function">
    <text evidence="1">Regulates expression of the glpD operon. In the presence of glycerol 3-phosphate (G3P) causes antitermination of transcription of glpD at the inverted repeat of the leader region to enhance its transcription. Binds and stabilizes glpD leader mRNA.</text>
</comment>
<dbReference type="Gene3D" id="3.20.20.70">
    <property type="entry name" value="Aldolase class I"/>
    <property type="match status" value="1"/>
</dbReference>
<evidence type="ECO:0000313" key="3">
    <source>
        <dbReference type="Proteomes" id="UP001164557"/>
    </source>
</evidence>
<name>A0A0F4M5M0_9LACO</name>
<dbReference type="GO" id="GO:0006071">
    <property type="term" value="P:glycerol metabolic process"/>
    <property type="evidence" value="ECO:0007669"/>
    <property type="project" value="UniProtKB-UniRule"/>
</dbReference>
<dbReference type="PANTHER" id="PTHR35787:SF1">
    <property type="entry name" value="GLYCEROL UPTAKE OPERON ANTITERMINATOR REGULATORY PROTEIN"/>
    <property type="match status" value="1"/>
</dbReference>
<dbReference type="AlphaFoldDB" id="A0A0F4M5M0"/>
<dbReference type="GO" id="GO:0003723">
    <property type="term" value="F:RNA binding"/>
    <property type="evidence" value="ECO:0007669"/>
    <property type="project" value="UniProtKB-KW"/>
</dbReference>
<accession>A0A0F4M5M0</accession>
<dbReference type="PIRSF" id="PIRSF016897">
    <property type="entry name" value="GlpP"/>
    <property type="match status" value="1"/>
</dbReference>
<dbReference type="Pfam" id="PF04309">
    <property type="entry name" value="G3P_antiterm"/>
    <property type="match status" value="1"/>
</dbReference>
<dbReference type="GO" id="GO:0006355">
    <property type="term" value="P:regulation of DNA-templated transcription"/>
    <property type="evidence" value="ECO:0007669"/>
    <property type="project" value="InterPro"/>
</dbReference>
<keyword evidence="1" id="KW-0319">Glycerol metabolism</keyword>
<proteinExistence type="predicted"/>
<sequence length="182" mass="20123">MQNQKTIIPSVRELKLLQLACKSKASIILLSNTDIGNLIKQTSYVHKFRKKAFVHLELIAGFAPDAKGLRLLKNMYQVDGVFTTNIQAGNIAKSIGLNVIYRFFLIDSRSLKRTGAILENNKFDAIEVLPACSAIAESADLAKLNISSKLFAGGFIKTLNMVDQIFRLGFSGITTSNSKLWQ</sequence>
<reference evidence="2" key="1">
    <citation type="submission" date="2021-09" db="EMBL/GenBank/DDBJ databases">
        <title>Lactobacillus species from Apis mellifera, Switzerland.</title>
        <authorList>
            <person name="Pfister J."/>
            <person name="Brown A."/>
            <person name="Neumann P."/>
            <person name="Collaud A."/>
            <person name="Retschnig G."/>
            <person name="Perreten V."/>
        </authorList>
    </citation>
    <scope>NUCLEOTIDE SEQUENCE</scope>
    <source>
        <strain evidence="2">IBH002</strain>
    </source>
</reference>
<dbReference type="KEGG" id="lhs:DLD54_01515"/>
<organism evidence="2 3">
    <name type="scientific">Lactobacillus helsingborgensis</name>
    <dbReference type="NCBI Taxonomy" id="1218494"/>
    <lineage>
        <taxon>Bacteria</taxon>
        <taxon>Bacillati</taxon>
        <taxon>Bacillota</taxon>
        <taxon>Bacilli</taxon>
        <taxon>Lactobacillales</taxon>
        <taxon>Lactobacillaceae</taxon>
        <taxon>Lactobacillus</taxon>
    </lineage>
</organism>
<keyword evidence="1" id="KW-0694">RNA-binding</keyword>
<keyword evidence="3" id="KW-1185">Reference proteome</keyword>
<evidence type="ECO:0000313" key="2">
    <source>
        <dbReference type="EMBL" id="UZX29947.1"/>
    </source>
</evidence>
<dbReference type="InterPro" id="IPR013785">
    <property type="entry name" value="Aldolase_TIM"/>
</dbReference>
<dbReference type="RefSeq" id="WP_046326702.1">
    <property type="nucleotide sequence ID" value="NZ_BPOZ01000005.1"/>
</dbReference>
<keyword evidence="1" id="KW-0805">Transcription regulation</keyword>
<protein>
    <recommendedName>
        <fullName evidence="1">Glycerol uptake operon antiterminator regulatory protein</fullName>
    </recommendedName>
</protein>
<keyword evidence="1" id="KW-0804">Transcription</keyword>
<dbReference type="PANTHER" id="PTHR35787">
    <property type="entry name" value="GLYCEROL UPTAKE OPERON ANTITERMINATOR REGULATORY PROTEIN"/>
    <property type="match status" value="1"/>
</dbReference>